<dbReference type="EMBL" id="CP011129">
    <property type="protein sequence ID" value="ALN79069.1"/>
    <property type="molecule type" value="Genomic_DNA"/>
</dbReference>
<dbReference type="PANTHER" id="PTHR42937">
    <property type="match status" value="1"/>
</dbReference>
<dbReference type="KEGG" id="lab:LA76x_0908"/>
<keyword evidence="2" id="KW-0663">Pyridoxal phosphate</keyword>
<evidence type="ECO:0000313" key="4">
    <source>
        <dbReference type="EMBL" id="ALN79069.1"/>
    </source>
</evidence>
<dbReference type="InterPro" id="IPR036052">
    <property type="entry name" value="TrpB-like_PALP_sf"/>
</dbReference>
<proteinExistence type="predicted"/>
<dbReference type="eggNOG" id="COG1171">
    <property type="taxonomic scope" value="Bacteria"/>
</dbReference>
<dbReference type="PANTHER" id="PTHR42937:SF1">
    <property type="entry name" value="DIAMINOPROPIONATE AMMONIA-LYASE"/>
    <property type="match status" value="1"/>
</dbReference>
<dbReference type="InterPro" id="IPR001926">
    <property type="entry name" value="TrpB-like_PALP"/>
</dbReference>
<evidence type="ECO:0000313" key="5">
    <source>
        <dbReference type="Proteomes" id="UP000060787"/>
    </source>
</evidence>
<gene>
    <name evidence="4" type="ORF">LA76x_0908</name>
</gene>
<keyword evidence="5" id="KW-1185">Reference proteome</keyword>
<dbReference type="PATRIC" id="fig|84531.8.peg.936"/>
<protein>
    <submittedName>
        <fullName evidence="4">Pyridoxal-phosphate dependent enzyme family protein</fullName>
    </submittedName>
</protein>
<dbReference type="Pfam" id="PF00291">
    <property type="entry name" value="PALP"/>
    <property type="match status" value="1"/>
</dbReference>
<dbReference type="Proteomes" id="UP000060787">
    <property type="component" value="Chromosome"/>
</dbReference>
<dbReference type="STRING" id="84531.LA76x_0908"/>
<dbReference type="Gene3D" id="3.40.50.1100">
    <property type="match status" value="2"/>
</dbReference>
<evidence type="ECO:0000259" key="3">
    <source>
        <dbReference type="Pfam" id="PF00291"/>
    </source>
</evidence>
<reference evidence="4 5" key="1">
    <citation type="journal article" date="2015" name="BMC Genomics">
        <title>Comparative genomics and metabolic profiling of the genus Lysobacter.</title>
        <authorList>
            <person name="de Bruijn I."/>
            <person name="Cheng X."/>
            <person name="de Jager V."/>
            <person name="Exposito R.G."/>
            <person name="Watrous J."/>
            <person name="Patel N."/>
            <person name="Postma J."/>
            <person name="Dorrestein P.C."/>
            <person name="Kobayashi D."/>
            <person name="Raaijmakers J.M."/>
        </authorList>
    </citation>
    <scope>NUCLEOTIDE SEQUENCE [LARGE SCALE GENOMIC DNA]</scope>
    <source>
        <strain evidence="4 5">76</strain>
    </source>
</reference>
<comment type="cofactor">
    <cofactor evidence="1">
        <name>pyridoxal 5'-phosphate</name>
        <dbReference type="ChEBI" id="CHEBI:597326"/>
    </cofactor>
</comment>
<dbReference type="SUPFAM" id="SSF53686">
    <property type="entry name" value="Tryptophan synthase beta subunit-like PLP-dependent enzymes"/>
    <property type="match status" value="1"/>
</dbReference>
<accession>A0A0S2F6K0</accession>
<name>A0A0S2F6K0_LYSAN</name>
<sequence length="375" mass="38469">MRMRGLTANIAPIRGAPSRGRRHTGAMTDPWLIDPAQLWPDYRPTRLLELPALARRCGVAHVFAKAENERPLGNFKSLGGMTAGLRALARATGAESLDALQRHCRQSPAPMKLLCASDGNHGLAVAAAAQRVGARATIYLPMAVDERRAARIDALGGKVVRVDGSYDDAVLAAAAAAGRGEGVLIADTSDDADDTVVADVMHGYGLLTRELAGQWPDHAGGPPSHAFVQAGVGGLAAAMADGLRSQLRASARIVVVEPDSAACVTRALEAGAPVTIDGDLHTAAEMLSCGLASAPALAVLLRHGARGMSVDEPMLRSAVAALREAGGPDSTASGAAGLAGLLQASADPAQRATHALDGDSRVLLVISEGDAALRD</sequence>
<feature type="domain" description="Tryptophan synthase beta chain-like PALP" evidence="3">
    <location>
        <begin position="40"/>
        <end position="367"/>
    </location>
</feature>
<evidence type="ECO:0000256" key="2">
    <source>
        <dbReference type="ARBA" id="ARBA00022898"/>
    </source>
</evidence>
<evidence type="ECO:0000256" key="1">
    <source>
        <dbReference type="ARBA" id="ARBA00001933"/>
    </source>
</evidence>
<dbReference type="AlphaFoldDB" id="A0A0S2F6K0"/>
<organism evidence="4 5">
    <name type="scientific">Lysobacter antibioticus</name>
    <dbReference type="NCBI Taxonomy" id="84531"/>
    <lineage>
        <taxon>Bacteria</taxon>
        <taxon>Pseudomonadati</taxon>
        <taxon>Pseudomonadota</taxon>
        <taxon>Gammaproteobacteria</taxon>
        <taxon>Lysobacterales</taxon>
        <taxon>Lysobacteraceae</taxon>
        <taxon>Lysobacter</taxon>
    </lineage>
</organism>